<organism evidence="9 10">
    <name type="scientific">Meloidogyne floridensis</name>
    <dbReference type="NCBI Taxonomy" id="298350"/>
    <lineage>
        <taxon>Eukaryota</taxon>
        <taxon>Metazoa</taxon>
        <taxon>Ecdysozoa</taxon>
        <taxon>Nematoda</taxon>
        <taxon>Chromadorea</taxon>
        <taxon>Rhabditida</taxon>
        <taxon>Tylenchina</taxon>
        <taxon>Tylenchomorpha</taxon>
        <taxon>Tylenchoidea</taxon>
        <taxon>Meloidogynidae</taxon>
        <taxon>Meloidogyninae</taxon>
        <taxon>Meloidogyne</taxon>
    </lineage>
</organism>
<evidence type="ECO:0000256" key="3">
    <source>
        <dbReference type="ARBA" id="ARBA00022692"/>
    </source>
</evidence>
<sequence length="491" mass="55067">MTTKNSSPNLINPFGLLQDILAKLFFRYGFFIAKHPRPFIIIPVLVTLLLMFGILNLRIEDDLRLLYSPEHSMSRLEYQVHKEFSGDSVNSSYVAIALEAAPPTPNLELNDGSTDVHKQSSTATSPINWRNMLRHEIALSITGLQQFIMHNMTVDLPDGSYHFGNDICTRNALCPLSNVLVQLFFDAYFSEKLRKDPRIELHWPILKFFENKMFMPTNFYGVELNKSESNSDGFDAISSIQVVHLVYHIAGTEKYTAEEVGIAVEKSLKQALAEREHLLRYSLFSLAILKAEMQKNTTYTLPYISLTLILLVTFTACSCLTGDCITSKPLEALLGIFSSSLAIGSSAGLLLMLGVPFIHQVTVVPFLAFAIGVDDTYVMLGAWQDTKRNLSPEKRMALSLEEAGSAITVTSLTSFLSFGIGTFSATPAISIFCKFIAIAVLFDYIYQITFFAAVMALGGRREAAGHHCIFLWRRMPKEQICKVNYKRNFIR</sequence>
<keyword evidence="9" id="KW-1185">Reference proteome</keyword>
<dbReference type="InterPro" id="IPR000731">
    <property type="entry name" value="SSD"/>
</dbReference>
<evidence type="ECO:0000256" key="7">
    <source>
        <dbReference type="SAM" id="Phobius"/>
    </source>
</evidence>
<feature type="domain" description="SSD" evidence="8">
    <location>
        <begin position="300"/>
        <end position="457"/>
    </location>
</feature>
<dbReference type="GO" id="GO:0018996">
    <property type="term" value="P:molting cycle, collagen and cuticulin-based cuticle"/>
    <property type="evidence" value="ECO:0007669"/>
    <property type="project" value="TreeGrafter"/>
</dbReference>
<feature type="transmembrane region" description="Helical" evidence="7">
    <location>
        <begin position="332"/>
        <end position="358"/>
    </location>
</feature>
<keyword evidence="5 7" id="KW-0472">Membrane</keyword>
<protein>
    <submittedName>
        <fullName evidence="10">SSD domain-containing protein</fullName>
    </submittedName>
</protein>
<evidence type="ECO:0000256" key="1">
    <source>
        <dbReference type="ARBA" id="ARBA00004141"/>
    </source>
</evidence>
<feature type="transmembrane region" description="Helical" evidence="7">
    <location>
        <begin position="300"/>
        <end position="320"/>
    </location>
</feature>
<dbReference type="Proteomes" id="UP000887560">
    <property type="component" value="Unplaced"/>
</dbReference>
<reference evidence="10" key="1">
    <citation type="submission" date="2022-11" db="UniProtKB">
        <authorList>
            <consortium name="WormBaseParasite"/>
        </authorList>
    </citation>
    <scope>IDENTIFICATION</scope>
</reference>
<dbReference type="GO" id="GO:0030659">
    <property type="term" value="C:cytoplasmic vesicle membrane"/>
    <property type="evidence" value="ECO:0007669"/>
    <property type="project" value="TreeGrafter"/>
</dbReference>
<evidence type="ECO:0000256" key="2">
    <source>
        <dbReference type="ARBA" id="ARBA00005585"/>
    </source>
</evidence>
<evidence type="ECO:0000259" key="8">
    <source>
        <dbReference type="PROSITE" id="PS50156"/>
    </source>
</evidence>
<accession>A0A915NI86</accession>
<evidence type="ECO:0000256" key="6">
    <source>
        <dbReference type="ARBA" id="ARBA00023180"/>
    </source>
</evidence>
<dbReference type="PANTHER" id="PTHR10796:SF105">
    <property type="entry name" value="SSD DOMAIN-CONTAINING PROTEIN"/>
    <property type="match status" value="1"/>
</dbReference>
<dbReference type="PROSITE" id="PS50156">
    <property type="entry name" value="SSD"/>
    <property type="match status" value="1"/>
</dbReference>
<dbReference type="Pfam" id="PF02460">
    <property type="entry name" value="Patched"/>
    <property type="match status" value="1"/>
</dbReference>
<evidence type="ECO:0000256" key="4">
    <source>
        <dbReference type="ARBA" id="ARBA00022989"/>
    </source>
</evidence>
<evidence type="ECO:0000313" key="9">
    <source>
        <dbReference type="Proteomes" id="UP000887560"/>
    </source>
</evidence>
<dbReference type="GO" id="GO:0005886">
    <property type="term" value="C:plasma membrane"/>
    <property type="evidence" value="ECO:0007669"/>
    <property type="project" value="TreeGrafter"/>
</dbReference>
<name>A0A915NI86_9BILA</name>
<keyword evidence="3 7" id="KW-0812">Transmembrane</keyword>
<dbReference type="InterPro" id="IPR003392">
    <property type="entry name" value="PTHD_SSD"/>
</dbReference>
<keyword evidence="6" id="KW-0325">Glycoprotein</keyword>
<evidence type="ECO:0000313" key="10">
    <source>
        <dbReference type="WBParaSite" id="scf7180000417670.g1599"/>
    </source>
</evidence>
<dbReference type="GO" id="GO:0006897">
    <property type="term" value="P:endocytosis"/>
    <property type="evidence" value="ECO:0007669"/>
    <property type="project" value="TreeGrafter"/>
</dbReference>
<feature type="transmembrane region" description="Helical" evidence="7">
    <location>
        <begin position="364"/>
        <end position="383"/>
    </location>
</feature>
<dbReference type="PANTHER" id="PTHR10796">
    <property type="entry name" value="PATCHED-RELATED"/>
    <property type="match status" value="1"/>
</dbReference>
<dbReference type="InterPro" id="IPR051697">
    <property type="entry name" value="Patched_domain-protein"/>
</dbReference>
<evidence type="ECO:0000256" key="5">
    <source>
        <dbReference type="ARBA" id="ARBA00023136"/>
    </source>
</evidence>
<feature type="transmembrane region" description="Helical" evidence="7">
    <location>
        <begin position="435"/>
        <end position="457"/>
    </location>
</feature>
<dbReference type="SUPFAM" id="SSF82866">
    <property type="entry name" value="Multidrug efflux transporter AcrB transmembrane domain"/>
    <property type="match status" value="1"/>
</dbReference>
<feature type="transmembrane region" description="Helical" evidence="7">
    <location>
        <begin position="403"/>
        <end position="423"/>
    </location>
</feature>
<dbReference type="Gene3D" id="1.20.1640.10">
    <property type="entry name" value="Multidrug efflux transporter AcrB transmembrane domain"/>
    <property type="match status" value="1"/>
</dbReference>
<keyword evidence="4 7" id="KW-1133">Transmembrane helix</keyword>
<comment type="similarity">
    <text evidence="2">Belongs to the patched family.</text>
</comment>
<dbReference type="WBParaSite" id="scf7180000417670.g1599">
    <property type="protein sequence ID" value="scf7180000417670.g1599"/>
    <property type="gene ID" value="scf7180000417670.g1599"/>
</dbReference>
<comment type="subcellular location">
    <subcellularLocation>
        <location evidence="1">Membrane</location>
        <topology evidence="1">Multi-pass membrane protein</topology>
    </subcellularLocation>
</comment>
<dbReference type="AlphaFoldDB" id="A0A915NI86"/>
<feature type="transmembrane region" description="Helical" evidence="7">
    <location>
        <begin position="39"/>
        <end position="57"/>
    </location>
</feature>
<proteinExistence type="inferred from homology"/>